<dbReference type="InterPro" id="IPR025580">
    <property type="entry name" value="Gp46"/>
</dbReference>
<feature type="region of interest" description="Disordered" evidence="2">
    <location>
        <begin position="1"/>
        <end position="39"/>
    </location>
</feature>
<protein>
    <submittedName>
        <fullName evidence="3">Scaffolding protein</fullName>
    </submittedName>
</protein>
<dbReference type="Pfam" id="PF14265">
    <property type="entry name" value="DUF4355"/>
    <property type="match status" value="1"/>
</dbReference>
<gene>
    <name evidence="3" type="primary">14</name>
    <name evidence="3" type="ORF">PBI_ISCA_14</name>
</gene>
<keyword evidence="1" id="KW-0175">Coiled coil</keyword>
<accession>A0A649VYI5</accession>
<organism evidence="3 4">
    <name type="scientific">Mycobacterium phage Isca</name>
    <dbReference type="NCBI Taxonomy" id="2656583"/>
    <lineage>
        <taxon>Viruses</taxon>
        <taxon>Duplodnaviria</taxon>
        <taxon>Heunggongvirae</taxon>
        <taxon>Uroviricota</taxon>
        <taxon>Caudoviricetes</taxon>
        <taxon>Veracruzvirus</taxon>
        <taxon>Veracruzvirus rockstar</taxon>
    </lineage>
</organism>
<proteinExistence type="predicted"/>
<name>A0A649VYI5_9CAUD</name>
<evidence type="ECO:0000313" key="3">
    <source>
        <dbReference type="EMBL" id="QGJ97298.1"/>
    </source>
</evidence>
<reference evidence="3 4" key="1">
    <citation type="submission" date="2019-10" db="EMBL/GenBank/DDBJ databases">
        <authorList>
            <person name="Garlena R.A."/>
            <person name="Russell D.A."/>
            <person name="Pope W.H."/>
            <person name="Jacobs-Sera D."/>
            <person name="Hatfull G.F."/>
        </authorList>
    </citation>
    <scope>NUCLEOTIDE SEQUENCE [LARGE SCALE GENOMIC DNA]</scope>
</reference>
<dbReference type="Proteomes" id="UP000422615">
    <property type="component" value="Segment"/>
</dbReference>
<evidence type="ECO:0000256" key="2">
    <source>
        <dbReference type="SAM" id="MobiDB-lite"/>
    </source>
</evidence>
<evidence type="ECO:0000313" key="4">
    <source>
        <dbReference type="Proteomes" id="UP000422615"/>
    </source>
</evidence>
<feature type="region of interest" description="Disordered" evidence="2">
    <location>
        <begin position="147"/>
        <end position="171"/>
    </location>
</feature>
<dbReference type="EMBL" id="MN586063">
    <property type="protein sequence ID" value="QGJ97298.1"/>
    <property type="molecule type" value="Genomic_DNA"/>
</dbReference>
<evidence type="ECO:0000256" key="1">
    <source>
        <dbReference type="SAM" id="Coils"/>
    </source>
</evidence>
<sequence length="186" mass="20223">MGLSLTPRRQTPMSDTQTTSTETPSTADNGQEPKVESFSREYVEGLRQEAAKYRNEKKDAVEAAKTETRAEVVREYEATVAAKDTEITDLKSKLDSTTLELTKLKAVVEAKIPVEDILDVVTLVQGTDEESVSESVNRVKTLLNKAPASHPAYDHTQGAGGGTPPLNGDPVLKILEQAVGAKSRRR</sequence>
<feature type="compositionally biased region" description="Low complexity" evidence="2">
    <location>
        <begin position="10"/>
        <end position="26"/>
    </location>
</feature>
<feature type="coiled-coil region" evidence="1">
    <location>
        <begin position="43"/>
        <end position="93"/>
    </location>
</feature>